<dbReference type="SMART" id="SM00382">
    <property type="entry name" value="AAA"/>
    <property type="match status" value="1"/>
</dbReference>
<evidence type="ECO:0000259" key="8">
    <source>
        <dbReference type="PROSITE" id="PS50893"/>
    </source>
</evidence>
<accession>A0ABS2Q5L5</accession>
<evidence type="ECO:0000313" key="9">
    <source>
        <dbReference type="EMBL" id="MBM7656600.1"/>
    </source>
</evidence>
<dbReference type="GO" id="GO:0005524">
    <property type="term" value="F:ATP binding"/>
    <property type="evidence" value="ECO:0007669"/>
    <property type="project" value="UniProtKB-KW"/>
</dbReference>
<dbReference type="Proteomes" id="UP000823201">
    <property type="component" value="Unassembled WGS sequence"/>
</dbReference>
<dbReference type="SUPFAM" id="SSF52540">
    <property type="entry name" value="P-loop containing nucleoside triphosphate hydrolases"/>
    <property type="match status" value="1"/>
</dbReference>
<dbReference type="InterPro" id="IPR003439">
    <property type="entry name" value="ABC_transporter-like_ATP-bd"/>
</dbReference>
<gene>
    <name evidence="9" type="ORF">JOC27_000036</name>
</gene>
<dbReference type="InterPro" id="IPR045865">
    <property type="entry name" value="ACT-like_dom_sf"/>
</dbReference>
<keyword evidence="7" id="KW-0472">Membrane</keyword>
<dbReference type="CDD" id="cd03258">
    <property type="entry name" value="ABC_MetN_methionine_transporter"/>
    <property type="match status" value="1"/>
</dbReference>
<dbReference type="PANTHER" id="PTHR43166:SF30">
    <property type="entry name" value="METHIONINE IMPORT ATP-BINDING PROTEIN METN"/>
    <property type="match status" value="1"/>
</dbReference>
<evidence type="ECO:0000256" key="7">
    <source>
        <dbReference type="ARBA" id="ARBA00023136"/>
    </source>
</evidence>
<keyword evidence="6" id="KW-0029">Amino-acid transport</keyword>
<comment type="caution">
    <text evidence="9">The sequence shown here is derived from an EMBL/GenBank/DDBJ whole genome shotgun (WGS) entry which is preliminary data.</text>
</comment>
<keyword evidence="3" id="KW-0547">Nucleotide-binding</keyword>
<dbReference type="InterPro" id="IPR017871">
    <property type="entry name" value="ABC_transporter-like_CS"/>
</dbReference>
<dbReference type="PANTHER" id="PTHR43166">
    <property type="entry name" value="AMINO ACID IMPORT ATP-BINDING PROTEIN"/>
    <property type="match status" value="1"/>
</dbReference>
<dbReference type="RefSeq" id="WP_205004970.1">
    <property type="nucleotide sequence ID" value="NZ_CBCRXA010000001.1"/>
</dbReference>
<dbReference type="SUPFAM" id="SSF55021">
    <property type="entry name" value="ACT-like"/>
    <property type="match status" value="1"/>
</dbReference>
<evidence type="ECO:0000256" key="1">
    <source>
        <dbReference type="ARBA" id="ARBA00022448"/>
    </source>
</evidence>
<keyword evidence="2" id="KW-1003">Cell membrane</keyword>
<evidence type="ECO:0000256" key="3">
    <source>
        <dbReference type="ARBA" id="ARBA00022741"/>
    </source>
</evidence>
<keyword evidence="4 9" id="KW-0067">ATP-binding</keyword>
<proteinExistence type="predicted"/>
<evidence type="ECO:0000256" key="4">
    <source>
        <dbReference type="ARBA" id="ARBA00022840"/>
    </source>
</evidence>
<keyword evidence="10" id="KW-1185">Reference proteome</keyword>
<protein>
    <submittedName>
        <fullName evidence="9">D-methionine transport system ATP-binding protein</fullName>
    </submittedName>
</protein>
<dbReference type="EMBL" id="JAFBEV010000001">
    <property type="protein sequence ID" value="MBM7656600.1"/>
    <property type="molecule type" value="Genomic_DNA"/>
</dbReference>
<dbReference type="InterPro" id="IPR041701">
    <property type="entry name" value="MetN_ABC"/>
</dbReference>
<dbReference type="InterPro" id="IPR050086">
    <property type="entry name" value="MetN_ABC_transporter-like"/>
</dbReference>
<dbReference type="Pfam" id="PF00005">
    <property type="entry name" value="ABC_tran"/>
    <property type="match status" value="1"/>
</dbReference>
<feature type="domain" description="ABC transporter" evidence="8">
    <location>
        <begin position="2"/>
        <end position="241"/>
    </location>
</feature>
<evidence type="ECO:0000313" key="10">
    <source>
        <dbReference type="Proteomes" id="UP000823201"/>
    </source>
</evidence>
<evidence type="ECO:0000256" key="5">
    <source>
        <dbReference type="ARBA" id="ARBA00022967"/>
    </source>
</evidence>
<dbReference type="Gene3D" id="3.40.50.300">
    <property type="entry name" value="P-loop containing nucleotide triphosphate hydrolases"/>
    <property type="match status" value="1"/>
</dbReference>
<sequence>MIELIEVGKTYETKDGSVIALENINLTIQNGEIFGIIGYSGAGKSTLIRLINLLERPSKGRLIVDNRDMLQLGERELRDARKQIGMIFQHFNLLWSRNVAQNIALPLELAGVHHKARDARVSELLALVGLEGRGKAYPSQLSGGQKQRVGIARALASRPKILLCDEATSALDPKTTESILQLLREINRKLGITIVIITHEMKVISSTCHRVAVLDKGIIVESGAVSEVFGHPKQEITREFVGKTGLPLEQIRKPKHVLLRAVFRSSTAQRAIITELARSEQLFGRIVQAETFGDDGGSIVLETGADNEAIQHAVAALRAKDVLIEVLNG</sequence>
<dbReference type="Pfam" id="PF09383">
    <property type="entry name" value="NIL"/>
    <property type="match status" value="1"/>
</dbReference>
<evidence type="ECO:0000256" key="2">
    <source>
        <dbReference type="ARBA" id="ARBA00022475"/>
    </source>
</evidence>
<dbReference type="PROSITE" id="PS00211">
    <property type="entry name" value="ABC_TRANSPORTER_1"/>
    <property type="match status" value="1"/>
</dbReference>
<name>A0ABS2Q5L5_9BACL</name>
<dbReference type="InterPro" id="IPR003593">
    <property type="entry name" value="AAA+_ATPase"/>
</dbReference>
<reference evidence="9 10" key="1">
    <citation type="submission" date="2021-01" db="EMBL/GenBank/DDBJ databases">
        <title>Genomic Encyclopedia of Type Strains, Phase IV (KMG-IV): sequencing the most valuable type-strain genomes for metagenomic binning, comparative biology and taxonomic classification.</title>
        <authorList>
            <person name="Goeker M."/>
        </authorList>
    </citation>
    <scope>NUCLEOTIDE SEQUENCE [LARGE SCALE GENOMIC DNA]</scope>
    <source>
        <strain evidence="9 10">DSM 100968</strain>
    </source>
</reference>
<dbReference type="InterPro" id="IPR018449">
    <property type="entry name" value="NIL_domain"/>
</dbReference>
<dbReference type="PROSITE" id="PS50893">
    <property type="entry name" value="ABC_TRANSPORTER_2"/>
    <property type="match status" value="1"/>
</dbReference>
<keyword evidence="5" id="KW-1278">Translocase</keyword>
<dbReference type="Gene3D" id="3.30.70.260">
    <property type="match status" value="1"/>
</dbReference>
<evidence type="ECO:0000256" key="6">
    <source>
        <dbReference type="ARBA" id="ARBA00022970"/>
    </source>
</evidence>
<keyword evidence="1" id="KW-0813">Transport</keyword>
<dbReference type="InterPro" id="IPR027417">
    <property type="entry name" value="P-loop_NTPase"/>
</dbReference>
<organism evidence="9 10">
    <name type="scientific">Sporolactobacillus spathodeae</name>
    <dbReference type="NCBI Taxonomy" id="1465502"/>
    <lineage>
        <taxon>Bacteria</taxon>
        <taxon>Bacillati</taxon>
        <taxon>Bacillota</taxon>
        <taxon>Bacilli</taxon>
        <taxon>Bacillales</taxon>
        <taxon>Sporolactobacillaceae</taxon>
        <taxon>Sporolactobacillus</taxon>
    </lineage>
</organism>